<reference evidence="2" key="2">
    <citation type="journal article" date="2021" name="Genome Biol. Evol.">
        <title>Developing a high-quality reference genome for a parasitic bivalve with doubly uniparental inheritance (Bivalvia: Unionida).</title>
        <authorList>
            <person name="Smith C.H."/>
        </authorList>
    </citation>
    <scope>NUCLEOTIDE SEQUENCE</scope>
    <source>
        <strain evidence="2">CHS0354</strain>
        <tissue evidence="2">Mantle</tissue>
    </source>
</reference>
<keyword evidence="1" id="KW-1133">Transmembrane helix</keyword>
<reference evidence="2" key="3">
    <citation type="submission" date="2023-05" db="EMBL/GenBank/DDBJ databases">
        <authorList>
            <person name="Smith C.H."/>
        </authorList>
    </citation>
    <scope>NUCLEOTIDE SEQUENCE</scope>
    <source>
        <strain evidence="2">CHS0354</strain>
        <tissue evidence="2">Mantle</tissue>
    </source>
</reference>
<name>A0AAE0VXI8_9BIVA</name>
<sequence>MEKLQMIHQGQMDWRGSSDSCERTSVKLATIINTELLFNLHPCQCGFYWTGRVIQAIFESIRPNHDLGYCGTLHNNVLSFENCYRKLRPLCYRDTGLIIGSVIGGIVFLLLMALLVILLRKRLQHGLMSIVFQIGTPKDRGGWGGKQLASQKRTTGIYYVGI</sequence>
<protein>
    <submittedName>
        <fullName evidence="2">Uncharacterized protein</fullName>
    </submittedName>
</protein>
<dbReference type="Proteomes" id="UP001195483">
    <property type="component" value="Unassembled WGS sequence"/>
</dbReference>
<keyword evidence="1" id="KW-0472">Membrane</keyword>
<keyword evidence="3" id="KW-1185">Reference proteome</keyword>
<dbReference type="SUPFAM" id="SSF56436">
    <property type="entry name" value="C-type lectin-like"/>
    <property type="match status" value="1"/>
</dbReference>
<reference evidence="2" key="1">
    <citation type="journal article" date="2021" name="Genome Biol. Evol.">
        <title>A High-Quality Reference Genome for a Parasitic Bivalve with Doubly Uniparental Inheritance (Bivalvia: Unionida).</title>
        <authorList>
            <person name="Smith C.H."/>
        </authorList>
    </citation>
    <scope>NUCLEOTIDE SEQUENCE</scope>
    <source>
        <strain evidence="2">CHS0354</strain>
    </source>
</reference>
<accession>A0AAE0VXI8</accession>
<dbReference type="InterPro" id="IPR016187">
    <property type="entry name" value="CTDL_fold"/>
</dbReference>
<feature type="transmembrane region" description="Helical" evidence="1">
    <location>
        <begin position="97"/>
        <end position="119"/>
    </location>
</feature>
<evidence type="ECO:0000313" key="3">
    <source>
        <dbReference type="Proteomes" id="UP001195483"/>
    </source>
</evidence>
<evidence type="ECO:0000256" key="1">
    <source>
        <dbReference type="SAM" id="Phobius"/>
    </source>
</evidence>
<dbReference type="AlphaFoldDB" id="A0AAE0VXI8"/>
<dbReference type="EMBL" id="JAEAOA010001018">
    <property type="protein sequence ID" value="KAK3592740.1"/>
    <property type="molecule type" value="Genomic_DNA"/>
</dbReference>
<proteinExistence type="predicted"/>
<comment type="caution">
    <text evidence="2">The sequence shown here is derived from an EMBL/GenBank/DDBJ whole genome shotgun (WGS) entry which is preliminary data.</text>
</comment>
<gene>
    <name evidence="2" type="ORF">CHS0354_016496</name>
</gene>
<evidence type="ECO:0000313" key="2">
    <source>
        <dbReference type="EMBL" id="KAK3592740.1"/>
    </source>
</evidence>
<keyword evidence="1" id="KW-0812">Transmembrane</keyword>
<organism evidence="2 3">
    <name type="scientific">Potamilus streckersoni</name>
    <dbReference type="NCBI Taxonomy" id="2493646"/>
    <lineage>
        <taxon>Eukaryota</taxon>
        <taxon>Metazoa</taxon>
        <taxon>Spiralia</taxon>
        <taxon>Lophotrochozoa</taxon>
        <taxon>Mollusca</taxon>
        <taxon>Bivalvia</taxon>
        <taxon>Autobranchia</taxon>
        <taxon>Heteroconchia</taxon>
        <taxon>Palaeoheterodonta</taxon>
        <taxon>Unionida</taxon>
        <taxon>Unionoidea</taxon>
        <taxon>Unionidae</taxon>
        <taxon>Ambleminae</taxon>
        <taxon>Lampsilini</taxon>
        <taxon>Potamilus</taxon>
    </lineage>
</organism>